<evidence type="ECO:0000313" key="1">
    <source>
        <dbReference type="EMBL" id="KAJ9119166.1"/>
    </source>
</evidence>
<dbReference type="Proteomes" id="UP001243375">
    <property type="component" value="Unassembled WGS sequence"/>
</dbReference>
<name>A0ACC2X687_9TREE</name>
<protein>
    <submittedName>
        <fullName evidence="1">Uncharacterized protein</fullName>
    </submittedName>
</protein>
<dbReference type="EMBL" id="JASBWU010000009">
    <property type="protein sequence ID" value="KAJ9119166.1"/>
    <property type="molecule type" value="Genomic_DNA"/>
</dbReference>
<comment type="caution">
    <text evidence="1">The sequence shown here is derived from an EMBL/GenBank/DDBJ whole genome shotgun (WGS) entry which is preliminary data.</text>
</comment>
<proteinExistence type="predicted"/>
<reference evidence="1" key="1">
    <citation type="submission" date="2023-04" db="EMBL/GenBank/DDBJ databases">
        <title>Draft Genome sequencing of Naganishia species isolated from polar environments using Oxford Nanopore Technology.</title>
        <authorList>
            <person name="Leo P."/>
            <person name="Venkateswaran K."/>
        </authorList>
    </citation>
    <scope>NUCLEOTIDE SEQUENCE</scope>
    <source>
        <strain evidence="1">MNA-CCFEE 5425</strain>
    </source>
</reference>
<evidence type="ECO:0000313" key="2">
    <source>
        <dbReference type="Proteomes" id="UP001243375"/>
    </source>
</evidence>
<organism evidence="1 2">
    <name type="scientific">Naganishia vaughanmartiniae</name>
    <dbReference type="NCBI Taxonomy" id="1424756"/>
    <lineage>
        <taxon>Eukaryota</taxon>
        <taxon>Fungi</taxon>
        <taxon>Dikarya</taxon>
        <taxon>Basidiomycota</taxon>
        <taxon>Agaricomycotina</taxon>
        <taxon>Tremellomycetes</taxon>
        <taxon>Filobasidiales</taxon>
        <taxon>Filobasidiaceae</taxon>
        <taxon>Naganishia</taxon>
    </lineage>
</organism>
<gene>
    <name evidence="1" type="ORF">QFC22_003658</name>
</gene>
<sequence length="387" mass="44127">MDVSGSVSAASWQFQRAFSGMYGSHSSMETSVVAHAPGFTLLENAYWKNHTWYFVTSRPWAFPELPMVMTNAPDYDEPALFDDGVAKLVSLNEAELIGLDFNDVVAVEVYHLVGEMFLGAWRVYTSVLANPFDVKSQWIIQRVNTKSVLDQVPPINRFIFNHAPPDKVYDHGRLNKFFFDTVFPRIPLEFEDAWQERAESLKLFRFDMVTIADRWSGHRGHSPKPMDRAFQLPVPTNWVNDLKKRLLVDYRGPVSLKDPSHAKSKPVITYLSRQEAIHRRLRPEVHEELSAGLKVLEEEGLAEVNIEMFVDSDPKYDQVAKLSRTTIFVALHGNGLTNLIYMTPDAYGRSAVYEIQQPGMFFDDYPILSKAVGTEHWIIGGRDPALE</sequence>
<keyword evidence="2" id="KW-1185">Reference proteome</keyword>
<accession>A0ACC2X687</accession>